<evidence type="ECO:0000313" key="2">
    <source>
        <dbReference type="Proteomes" id="UP000002300"/>
    </source>
</evidence>
<name>A7GNA9_BACCN</name>
<dbReference type="AlphaFoldDB" id="A7GNA9"/>
<gene>
    <name evidence="1" type="ordered locus">Bcer98_1295</name>
</gene>
<keyword evidence="2" id="KW-1185">Reference proteome</keyword>
<proteinExistence type="predicted"/>
<dbReference type="eggNOG" id="COG5492">
    <property type="taxonomic scope" value="Bacteria"/>
</dbReference>
<dbReference type="HOGENOM" id="CLU_594040_0_0_9"/>
<sequence>MDKFNIFKLQYNVFNDMMSLAGQEVFINGAKKYGIITNTDTREFNDKYLSTNFAMMRGDYIYYNDMYWMIWNQVTVPRSENYKGIMRQCEHNIIFNLKYADETSKYLLKCPAVIQRTSDYTQHYQSTVSMVTIDSEIHVFVRDTSLTRKIMKLVGKSDGQVIIGNKNYSIIGVSVEKKGYLNITCRLDNTTSFSDYVNEIYWRETRPTDWESQIDDSLFYREGVTPTLPSAPNELQTNVGEIKGYDIKNQTPTSLGEISFSWTHDDNKVKYREWEGYKVVLLKDNVEISTTTTISTSINYTNLQAGEYFIKISILFNTYVEDEGSLAQTSNKFQIKDETVKPLPPNNYETNVSPMDIKAVGEVAEDGDGIVTYTWGKDVNAENYSGFVGYTLYLYRNGTYSYSLNFDKDVTSYKWINRGEGTYSGRICARFINGEIETLGSEKFFGNATVQNNFDSGDPW</sequence>
<organism evidence="1 2">
    <name type="scientific">Bacillus cytotoxicus (strain DSM 22905 / CIP 110041 / 391-98 / NVH 391-98)</name>
    <dbReference type="NCBI Taxonomy" id="315749"/>
    <lineage>
        <taxon>Bacteria</taxon>
        <taxon>Bacillati</taxon>
        <taxon>Bacillota</taxon>
        <taxon>Bacilli</taxon>
        <taxon>Bacillales</taxon>
        <taxon>Bacillaceae</taxon>
        <taxon>Bacillus</taxon>
        <taxon>Bacillus cereus group</taxon>
    </lineage>
</organism>
<dbReference type="RefSeq" id="WP_012093785.1">
    <property type="nucleotide sequence ID" value="NC_009674.1"/>
</dbReference>
<evidence type="ECO:0000313" key="1">
    <source>
        <dbReference type="EMBL" id="ABS21617.1"/>
    </source>
</evidence>
<protein>
    <submittedName>
        <fullName evidence="1">Uncharacterized protein</fullName>
    </submittedName>
</protein>
<dbReference type="STRING" id="315749.Bcer98_1295"/>
<dbReference type="KEGG" id="bcy:Bcer98_1295"/>
<dbReference type="Proteomes" id="UP000002300">
    <property type="component" value="Chromosome"/>
</dbReference>
<accession>A7GNA9</accession>
<dbReference type="EMBL" id="CP000764">
    <property type="protein sequence ID" value="ABS21617.1"/>
    <property type="molecule type" value="Genomic_DNA"/>
</dbReference>
<dbReference type="OrthoDB" id="2533640at2"/>
<reference evidence="1 2" key="1">
    <citation type="journal article" date="2008" name="Chem. Biol. Interact.">
        <title>Extending the Bacillus cereus group genomics to putative food-borne pathogens of different toxicity.</title>
        <authorList>
            <person name="Lapidus A."/>
            <person name="Goltsman E."/>
            <person name="Auger S."/>
            <person name="Galleron N."/>
            <person name="Segurens B."/>
            <person name="Dossat C."/>
            <person name="Land M.L."/>
            <person name="Broussolle V."/>
            <person name="Brillard J."/>
            <person name="Guinebretiere M.H."/>
            <person name="Sanchis V."/>
            <person name="Nguen-The C."/>
            <person name="Lereclus D."/>
            <person name="Richardson P."/>
            <person name="Wincker P."/>
            <person name="Weissenbach J."/>
            <person name="Ehrlich S.D."/>
            <person name="Sorokin A."/>
        </authorList>
    </citation>
    <scope>NUCLEOTIDE SEQUENCE [LARGE SCALE GENOMIC DNA]</scope>
    <source>
        <strain evidence="2">DSM 22905 / CIP 110041 / 391-98 / NVH 391-98</strain>
    </source>
</reference>
<dbReference type="GeneID" id="33896643"/>